<sequence>MRAPQPRPRAPRRLRRVVTVVVCALAVAQAVSWLTASPQVGHFRSAADRAAYVDAYTEALALMPSPTSTFDVPTSFGTVHAYAWVNPAATGDPVVLLAGRGSGVPMWSENLPGLLARRTVYALDAIGDAGLSTQSTPLTGPVDQATWIDEALAALHIDRAHLVGHSFGAASAAALAVHRSGRVKTLTLLEPTFVLRWPPLGTLLWSVPATLPFLPQAWRDAAVAKIAGEDLSRLDQANPVTRMITLGGTAYSAELPTPRPLSGDQLRGLTMPVYVALADNSPITEGEASLAKAELIGDVTAKVWPNTTHSLPMQVAEPLAAELGQFWATHDT</sequence>
<proteinExistence type="predicted"/>
<dbReference type="OrthoDB" id="8871309at2"/>
<dbReference type="KEGG" id="mgg:MPLG2_3004"/>
<dbReference type="PANTHER" id="PTHR43798">
    <property type="entry name" value="MONOACYLGLYCEROL LIPASE"/>
    <property type="match status" value="1"/>
</dbReference>
<dbReference type="SUPFAM" id="SSF53474">
    <property type="entry name" value="alpha/beta-Hydrolases"/>
    <property type="match status" value="1"/>
</dbReference>
<keyword evidence="3" id="KW-1185">Reference proteome</keyword>
<dbReference type="InterPro" id="IPR000073">
    <property type="entry name" value="AB_hydrolase_1"/>
</dbReference>
<dbReference type="Proteomes" id="UP000238164">
    <property type="component" value="Chromosome 1"/>
</dbReference>
<dbReference type="EMBL" id="LT985188">
    <property type="protein sequence ID" value="SPD88034.1"/>
    <property type="molecule type" value="Genomic_DNA"/>
</dbReference>
<evidence type="ECO:0000313" key="2">
    <source>
        <dbReference type="EMBL" id="SPD88034.1"/>
    </source>
</evidence>
<dbReference type="PANTHER" id="PTHR43798:SF33">
    <property type="entry name" value="HYDROLASE, PUTATIVE (AFU_ORTHOLOGUE AFUA_2G14860)-RELATED"/>
    <property type="match status" value="1"/>
</dbReference>
<dbReference type="AlphaFoldDB" id="A0A2N9JIY8"/>
<keyword evidence="2" id="KW-0378">Hydrolase</keyword>
<dbReference type="InterPro" id="IPR029058">
    <property type="entry name" value="AB_hydrolase_fold"/>
</dbReference>
<gene>
    <name evidence="2" type="ORF">MPLG2_3004</name>
</gene>
<protein>
    <submittedName>
        <fullName evidence="2">Putative hydrolase</fullName>
    </submittedName>
</protein>
<name>A0A2N9JIY8_9ACTN</name>
<dbReference type="Pfam" id="PF12697">
    <property type="entry name" value="Abhydrolase_6"/>
    <property type="match status" value="1"/>
</dbReference>
<reference evidence="2 3" key="1">
    <citation type="submission" date="2018-02" db="EMBL/GenBank/DDBJ databases">
        <authorList>
            <person name="Cohen D.B."/>
            <person name="Kent A.D."/>
        </authorList>
    </citation>
    <scope>NUCLEOTIDE SEQUENCE [LARGE SCALE GENOMIC DNA]</scope>
    <source>
        <strain evidence="2">1</strain>
    </source>
</reference>
<dbReference type="Gene3D" id="3.40.50.1820">
    <property type="entry name" value="alpha/beta hydrolase"/>
    <property type="match status" value="1"/>
</dbReference>
<accession>A0A2N9JIY8</accession>
<evidence type="ECO:0000313" key="3">
    <source>
        <dbReference type="Proteomes" id="UP000238164"/>
    </source>
</evidence>
<evidence type="ECO:0000259" key="1">
    <source>
        <dbReference type="Pfam" id="PF12697"/>
    </source>
</evidence>
<organism evidence="2 3">
    <name type="scientific">Micropruina glycogenica</name>
    <dbReference type="NCBI Taxonomy" id="75385"/>
    <lineage>
        <taxon>Bacteria</taxon>
        <taxon>Bacillati</taxon>
        <taxon>Actinomycetota</taxon>
        <taxon>Actinomycetes</taxon>
        <taxon>Propionibacteriales</taxon>
        <taxon>Nocardioidaceae</taxon>
        <taxon>Micropruina</taxon>
    </lineage>
</organism>
<dbReference type="GO" id="GO:0016020">
    <property type="term" value="C:membrane"/>
    <property type="evidence" value="ECO:0007669"/>
    <property type="project" value="TreeGrafter"/>
</dbReference>
<feature type="domain" description="AB hydrolase-1" evidence="1">
    <location>
        <begin position="94"/>
        <end position="321"/>
    </location>
</feature>
<dbReference type="InterPro" id="IPR050266">
    <property type="entry name" value="AB_hydrolase_sf"/>
</dbReference>
<dbReference type="GO" id="GO:0016787">
    <property type="term" value="F:hydrolase activity"/>
    <property type="evidence" value="ECO:0007669"/>
    <property type="project" value="UniProtKB-KW"/>
</dbReference>